<reference evidence="2" key="1">
    <citation type="submission" date="2022-05" db="EMBL/GenBank/DDBJ databases">
        <title>Jatrophihabitans sp. SB3-54 whole genome sequence.</title>
        <authorList>
            <person name="Suh M.K."/>
            <person name="Eom M.K."/>
            <person name="Kim J.S."/>
            <person name="Kim H.S."/>
            <person name="Do H.E."/>
            <person name="Shin Y.K."/>
            <person name="Lee J.-S."/>
        </authorList>
    </citation>
    <scope>NUCLEOTIDE SEQUENCE</scope>
    <source>
        <strain evidence="2">SB3-54</strain>
    </source>
</reference>
<keyword evidence="3" id="KW-1185">Reference proteome</keyword>
<sequence length="153" mass="16875">MSTARWLSPDEQRAWRAYLEATTLLFDALDRQLQSEAGMPHGYYEILVRLSEAEGRAMRMSDLADKTRSSRSRLSHAVARLQERGWVERAGVPNDRRGQLARLTDEGFAVLAGAAPGHVRAVRAAVIDRLSPEQIGQLERIGQAIVAGLAEPG</sequence>
<dbReference type="EMBL" id="CP097463">
    <property type="protein sequence ID" value="WAX55219.1"/>
    <property type="molecule type" value="Genomic_DNA"/>
</dbReference>
<dbReference type="SUPFAM" id="SSF46785">
    <property type="entry name" value="Winged helix' DNA-binding domain"/>
    <property type="match status" value="1"/>
</dbReference>
<accession>A0ABY7JSA3</accession>
<dbReference type="PANTHER" id="PTHR33164:SF99">
    <property type="entry name" value="MARR FAMILY REGULATORY PROTEIN"/>
    <property type="match status" value="1"/>
</dbReference>
<gene>
    <name evidence="2" type="ORF">M6B22_11690</name>
</gene>
<dbReference type="Gene3D" id="1.10.10.10">
    <property type="entry name" value="Winged helix-like DNA-binding domain superfamily/Winged helix DNA-binding domain"/>
    <property type="match status" value="1"/>
</dbReference>
<evidence type="ECO:0000313" key="2">
    <source>
        <dbReference type="EMBL" id="WAX55219.1"/>
    </source>
</evidence>
<organism evidence="2 3">
    <name type="scientific">Jatrophihabitans cynanchi</name>
    <dbReference type="NCBI Taxonomy" id="2944128"/>
    <lineage>
        <taxon>Bacteria</taxon>
        <taxon>Bacillati</taxon>
        <taxon>Actinomycetota</taxon>
        <taxon>Actinomycetes</taxon>
        <taxon>Jatrophihabitantales</taxon>
        <taxon>Jatrophihabitantaceae</taxon>
        <taxon>Jatrophihabitans</taxon>
    </lineage>
</organism>
<name>A0ABY7JSA3_9ACTN</name>
<dbReference type="SMART" id="SM00347">
    <property type="entry name" value="HTH_MARR"/>
    <property type="match status" value="1"/>
</dbReference>
<dbReference type="Proteomes" id="UP001164693">
    <property type="component" value="Chromosome"/>
</dbReference>
<evidence type="ECO:0000259" key="1">
    <source>
        <dbReference type="PROSITE" id="PS50995"/>
    </source>
</evidence>
<dbReference type="PRINTS" id="PR00598">
    <property type="entry name" value="HTHMARR"/>
</dbReference>
<dbReference type="InterPro" id="IPR036388">
    <property type="entry name" value="WH-like_DNA-bd_sf"/>
</dbReference>
<proteinExistence type="predicted"/>
<evidence type="ECO:0000313" key="3">
    <source>
        <dbReference type="Proteomes" id="UP001164693"/>
    </source>
</evidence>
<dbReference type="PROSITE" id="PS50995">
    <property type="entry name" value="HTH_MARR_2"/>
    <property type="match status" value="1"/>
</dbReference>
<dbReference type="InterPro" id="IPR039422">
    <property type="entry name" value="MarR/SlyA-like"/>
</dbReference>
<feature type="domain" description="HTH marR-type" evidence="1">
    <location>
        <begin position="1"/>
        <end position="147"/>
    </location>
</feature>
<dbReference type="RefSeq" id="WP_269441722.1">
    <property type="nucleotide sequence ID" value="NZ_CP097463.1"/>
</dbReference>
<dbReference type="PANTHER" id="PTHR33164">
    <property type="entry name" value="TRANSCRIPTIONAL REGULATOR, MARR FAMILY"/>
    <property type="match status" value="1"/>
</dbReference>
<dbReference type="InterPro" id="IPR000835">
    <property type="entry name" value="HTH_MarR-typ"/>
</dbReference>
<dbReference type="Pfam" id="PF12802">
    <property type="entry name" value="MarR_2"/>
    <property type="match status" value="1"/>
</dbReference>
<dbReference type="InterPro" id="IPR036390">
    <property type="entry name" value="WH_DNA-bd_sf"/>
</dbReference>
<protein>
    <submittedName>
        <fullName evidence="2">MarR family transcriptional regulator</fullName>
    </submittedName>
</protein>